<dbReference type="EMBL" id="JBFPJR010000022">
    <property type="protein sequence ID" value="MEX0428544.1"/>
    <property type="molecule type" value="Genomic_DNA"/>
</dbReference>
<dbReference type="PROSITE" id="PS01124">
    <property type="entry name" value="HTH_ARAC_FAMILY_2"/>
    <property type="match status" value="1"/>
</dbReference>
<proteinExistence type="predicted"/>
<evidence type="ECO:0000313" key="6">
    <source>
        <dbReference type="Proteomes" id="UP001556631"/>
    </source>
</evidence>
<dbReference type="Pfam" id="PF12833">
    <property type="entry name" value="HTH_18"/>
    <property type="match status" value="1"/>
</dbReference>
<keyword evidence="2" id="KW-0238">DNA-binding</keyword>
<protein>
    <submittedName>
        <fullName evidence="5">Helix-turn-helix domain-containing protein</fullName>
    </submittedName>
</protein>
<dbReference type="InterPro" id="IPR018060">
    <property type="entry name" value="HTH_AraC"/>
</dbReference>
<dbReference type="PANTHER" id="PTHR46796:SF6">
    <property type="entry name" value="ARAC SUBFAMILY"/>
    <property type="match status" value="1"/>
</dbReference>
<keyword evidence="6" id="KW-1185">Reference proteome</keyword>
<evidence type="ECO:0000313" key="5">
    <source>
        <dbReference type="EMBL" id="MEX0428544.1"/>
    </source>
</evidence>
<dbReference type="Pfam" id="PF14525">
    <property type="entry name" value="AraC_binding_2"/>
    <property type="match status" value="1"/>
</dbReference>
<dbReference type="Proteomes" id="UP001556631">
    <property type="component" value="Unassembled WGS sequence"/>
</dbReference>
<dbReference type="Gene3D" id="1.10.10.60">
    <property type="entry name" value="Homeodomain-like"/>
    <property type="match status" value="1"/>
</dbReference>
<dbReference type="PANTHER" id="PTHR46796">
    <property type="entry name" value="HTH-TYPE TRANSCRIPTIONAL ACTIVATOR RHAS-RELATED"/>
    <property type="match status" value="1"/>
</dbReference>
<dbReference type="SUPFAM" id="SSF46689">
    <property type="entry name" value="Homeodomain-like"/>
    <property type="match status" value="1"/>
</dbReference>
<keyword evidence="1" id="KW-0805">Transcription regulation</keyword>
<keyword evidence="3" id="KW-0804">Transcription</keyword>
<accession>A0ABV3T031</accession>
<name>A0ABV3T031_9ACTN</name>
<evidence type="ECO:0000256" key="1">
    <source>
        <dbReference type="ARBA" id="ARBA00023015"/>
    </source>
</evidence>
<gene>
    <name evidence="5" type="ORF">AB3X52_13010</name>
</gene>
<dbReference type="InterPro" id="IPR035418">
    <property type="entry name" value="AraC-bd_2"/>
</dbReference>
<dbReference type="SMART" id="SM00342">
    <property type="entry name" value="HTH_ARAC"/>
    <property type="match status" value="1"/>
</dbReference>
<comment type="caution">
    <text evidence="5">The sequence shown here is derived from an EMBL/GenBank/DDBJ whole genome shotgun (WGS) entry which is preliminary data.</text>
</comment>
<reference evidence="5 6" key="1">
    <citation type="submission" date="2024-07" db="EMBL/GenBank/DDBJ databases">
        <authorList>
            <person name="Lee S."/>
            <person name="Kang M."/>
        </authorList>
    </citation>
    <scope>NUCLEOTIDE SEQUENCE [LARGE SCALE GENOMIC DNA]</scope>
    <source>
        <strain evidence="5 6">DS6</strain>
    </source>
</reference>
<feature type="domain" description="HTH araC/xylS-type" evidence="4">
    <location>
        <begin position="219"/>
        <end position="318"/>
    </location>
</feature>
<sequence>MRGEPIAATTALDAAAHRFSTAALPEEQRVERWEQHNFSELFDLRCRTLGAALDASMVDVALDRVRLARVAGTPHVVERTAELVRHRPADALVAYLTLAGEAFFHHEDAVRTLRPGQLLVCDTDRPFLRGFSRGLEELVVKVPRQAFRDLTGLDALRTPVVAEFGPREGRLEARTLARLVGGAVRPREARPVEEHTVLQLLGRVLTPGAPADLGAVHLATAQAFICEHLGDPGLTASRVAEAVGLSERHLSRVFAASGTSVPQYVLVQRLDRARTMLLDHPEIGVAEVAARSGFGSASYFSRAFRDRFGRRASDVRREARAARG</sequence>
<organism evidence="5 6">
    <name type="scientific">Nocardioides eburneus</name>
    <dbReference type="NCBI Taxonomy" id="3231482"/>
    <lineage>
        <taxon>Bacteria</taxon>
        <taxon>Bacillati</taxon>
        <taxon>Actinomycetota</taxon>
        <taxon>Actinomycetes</taxon>
        <taxon>Propionibacteriales</taxon>
        <taxon>Nocardioidaceae</taxon>
        <taxon>Nocardioides</taxon>
    </lineage>
</organism>
<evidence type="ECO:0000256" key="2">
    <source>
        <dbReference type="ARBA" id="ARBA00023125"/>
    </source>
</evidence>
<dbReference type="InterPro" id="IPR009057">
    <property type="entry name" value="Homeodomain-like_sf"/>
</dbReference>
<evidence type="ECO:0000259" key="4">
    <source>
        <dbReference type="PROSITE" id="PS01124"/>
    </source>
</evidence>
<dbReference type="RefSeq" id="WP_367994515.1">
    <property type="nucleotide sequence ID" value="NZ_JBFPJR010000022.1"/>
</dbReference>
<evidence type="ECO:0000256" key="3">
    <source>
        <dbReference type="ARBA" id="ARBA00023163"/>
    </source>
</evidence>
<dbReference type="InterPro" id="IPR050204">
    <property type="entry name" value="AraC_XylS_family_regulators"/>
</dbReference>